<dbReference type="SUPFAM" id="SSF57825">
    <property type="entry name" value="Aspartate carbamoyltransferase, Regulatory-chain, C-terminal domain"/>
    <property type="match status" value="1"/>
</dbReference>
<keyword evidence="2 4" id="KW-0862">Zinc</keyword>
<dbReference type="Gene3D" id="2.30.30.20">
    <property type="entry name" value="Aspartate carbamoyltransferase regulatory subunit, C-terminal domain"/>
    <property type="match status" value="1"/>
</dbReference>
<evidence type="ECO:0000256" key="1">
    <source>
        <dbReference type="ARBA" id="ARBA00022723"/>
    </source>
</evidence>
<dbReference type="GO" id="GO:0046872">
    <property type="term" value="F:metal ion binding"/>
    <property type="evidence" value="ECO:0007669"/>
    <property type="project" value="UniProtKB-KW"/>
</dbReference>
<evidence type="ECO:0000259" key="6">
    <source>
        <dbReference type="Pfam" id="PF02748"/>
    </source>
</evidence>
<feature type="domain" description="Aspartate carbamoyltransferase regulatory subunit N-terminal" evidence="5">
    <location>
        <begin position="7"/>
        <end position="97"/>
    </location>
</feature>
<dbReference type="KEGG" id="alkq:M9189_07290"/>
<dbReference type="HAMAP" id="MF_00002">
    <property type="entry name" value="Asp_carb_tr_reg"/>
    <property type="match status" value="1"/>
</dbReference>
<dbReference type="EMBL" id="CP098400">
    <property type="protein sequence ID" value="URW78667.1"/>
    <property type="molecule type" value="Genomic_DNA"/>
</dbReference>
<evidence type="ECO:0000256" key="2">
    <source>
        <dbReference type="ARBA" id="ARBA00022833"/>
    </source>
</evidence>
<gene>
    <name evidence="4 7" type="primary">pyrI</name>
    <name evidence="7" type="ORF">M9189_07290</name>
</gene>
<comment type="cofactor">
    <cofactor evidence="4">
        <name>Zn(2+)</name>
        <dbReference type="ChEBI" id="CHEBI:29105"/>
    </cofactor>
    <text evidence="4">Binds 1 zinc ion per subunit.</text>
</comment>
<feature type="binding site" evidence="4">
    <location>
        <position position="109"/>
    </location>
    <ligand>
        <name>Zn(2+)</name>
        <dbReference type="ChEBI" id="CHEBI:29105"/>
    </ligand>
</feature>
<feature type="binding site" evidence="4">
    <location>
        <position position="140"/>
    </location>
    <ligand>
        <name>Zn(2+)</name>
        <dbReference type="ChEBI" id="CHEBI:29105"/>
    </ligand>
</feature>
<keyword evidence="3 4" id="KW-0665">Pyrimidine biosynthesis</keyword>
<evidence type="ECO:0000259" key="5">
    <source>
        <dbReference type="Pfam" id="PF01948"/>
    </source>
</evidence>
<dbReference type="RefSeq" id="WP_250722028.1">
    <property type="nucleotide sequence ID" value="NZ_CP098400.1"/>
</dbReference>
<feature type="domain" description="Aspartate carbamoyltransferase regulatory subunit C-terminal" evidence="6">
    <location>
        <begin position="102"/>
        <end position="148"/>
    </location>
</feature>
<dbReference type="NCBIfam" id="TIGR00240">
    <property type="entry name" value="ATCase_reg"/>
    <property type="match status" value="1"/>
</dbReference>
<proteinExistence type="inferred from homology"/>
<comment type="function">
    <text evidence="4">Involved in allosteric regulation of aspartate carbamoyltransferase.</text>
</comment>
<dbReference type="InterPro" id="IPR002801">
    <property type="entry name" value="Asp_carbamoylTrfase_reg"/>
</dbReference>
<dbReference type="GO" id="GO:0006207">
    <property type="term" value="P:'de novo' pyrimidine nucleobase biosynthetic process"/>
    <property type="evidence" value="ECO:0007669"/>
    <property type="project" value="InterPro"/>
</dbReference>
<dbReference type="InterPro" id="IPR020542">
    <property type="entry name" value="Asp_carbamoyltrfase_reg_C"/>
</dbReference>
<organism evidence="7 8">
    <name type="scientific">Xiashengella succiniciproducens</name>
    <dbReference type="NCBI Taxonomy" id="2949635"/>
    <lineage>
        <taxon>Bacteria</taxon>
        <taxon>Pseudomonadati</taxon>
        <taxon>Bacteroidota</taxon>
        <taxon>Bacteroidia</taxon>
        <taxon>Marinilabiliales</taxon>
        <taxon>Marinilabiliaceae</taxon>
        <taxon>Xiashengella</taxon>
    </lineage>
</organism>
<dbReference type="InterPro" id="IPR020545">
    <property type="entry name" value="Asp_carbamoyltransf_reg_N"/>
</dbReference>
<accession>A0A9J6ZLX2</accession>
<dbReference type="InterPro" id="IPR036792">
    <property type="entry name" value="Asp_carbatrfase_reg_C_sf"/>
</dbReference>
<evidence type="ECO:0000256" key="3">
    <source>
        <dbReference type="ARBA" id="ARBA00022975"/>
    </source>
</evidence>
<name>A0A9J6ZLX2_9BACT</name>
<protein>
    <recommendedName>
        <fullName evidence="4">Aspartate carbamoyltransferase regulatory chain</fullName>
    </recommendedName>
</protein>
<keyword evidence="8" id="KW-1185">Reference proteome</keyword>
<dbReference type="InterPro" id="IPR036793">
    <property type="entry name" value="Asp_carbatrfase_reg_N_sf"/>
</dbReference>
<evidence type="ECO:0000313" key="7">
    <source>
        <dbReference type="EMBL" id="URW78667.1"/>
    </source>
</evidence>
<reference evidence="7" key="2">
    <citation type="submission" date="2022-06" db="EMBL/GenBank/DDBJ databases">
        <title>Xiashengella guii gen. nov. sp. nov., a bacterium isolated form anaerobic digestion tank.</title>
        <authorList>
            <person name="Huang H."/>
        </authorList>
    </citation>
    <scope>NUCLEOTIDE SEQUENCE</scope>
    <source>
        <strain evidence="7">Ai-910</strain>
    </source>
</reference>
<dbReference type="PANTHER" id="PTHR35805:SF1">
    <property type="entry name" value="ASPARTATE CARBAMOYLTRANSFERASE REGULATORY CHAIN"/>
    <property type="match status" value="1"/>
</dbReference>
<dbReference type="GO" id="GO:0009347">
    <property type="term" value="C:aspartate carbamoyltransferase complex"/>
    <property type="evidence" value="ECO:0007669"/>
    <property type="project" value="InterPro"/>
</dbReference>
<dbReference type="GO" id="GO:0006221">
    <property type="term" value="P:pyrimidine nucleotide biosynthetic process"/>
    <property type="evidence" value="ECO:0007669"/>
    <property type="project" value="UniProtKB-UniRule"/>
</dbReference>
<dbReference type="Pfam" id="PF01948">
    <property type="entry name" value="PyrI"/>
    <property type="match status" value="1"/>
</dbReference>
<dbReference type="Pfam" id="PF02748">
    <property type="entry name" value="PyrI_C"/>
    <property type="match status" value="1"/>
</dbReference>
<feature type="binding site" evidence="4">
    <location>
        <position position="114"/>
    </location>
    <ligand>
        <name>Zn(2+)</name>
        <dbReference type="ChEBI" id="CHEBI:29105"/>
    </ligand>
</feature>
<dbReference type="SUPFAM" id="SSF54893">
    <property type="entry name" value="Aspartate carbamoyltransferase, Regulatory-chain, N-terminal domain"/>
    <property type="match status" value="1"/>
</dbReference>
<feature type="binding site" evidence="4">
    <location>
        <position position="137"/>
    </location>
    <ligand>
        <name>Zn(2+)</name>
        <dbReference type="ChEBI" id="CHEBI:29105"/>
    </ligand>
</feature>
<keyword evidence="1 4" id="KW-0479">Metal-binding</keyword>
<evidence type="ECO:0000313" key="8">
    <source>
        <dbReference type="Proteomes" id="UP001056426"/>
    </source>
</evidence>
<sequence>MSNKKQLQVSAIESGTVIDHIPAASLFDVITILGLDRIPNQITFGANLDSKKYGKKAIIKVADKFFEPDEINKISLVAPNAHLNIIKDYEVVEKKHVTIPDEIVGIVKCFNPKCICNHESVQTRFRVMDKEELALECHYCEKITTRDELRMV</sequence>
<dbReference type="Gene3D" id="3.30.70.140">
    <property type="entry name" value="Aspartate carbamoyltransferase regulatory subunit, N-terminal domain"/>
    <property type="match status" value="1"/>
</dbReference>
<dbReference type="GO" id="GO:0016740">
    <property type="term" value="F:transferase activity"/>
    <property type="evidence" value="ECO:0007669"/>
    <property type="project" value="UniProtKB-KW"/>
</dbReference>
<reference evidence="7" key="1">
    <citation type="submission" date="2022-05" db="EMBL/GenBank/DDBJ databases">
        <authorList>
            <person name="Sun X."/>
        </authorList>
    </citation>
    <scope>NUCLEOTIDE SEQUENCE</scope>
    <source>
        <strain evidence="7">Ai-910</strain>
    </source>
</reference>
<dbReference type="PANTHER" id="PTHR35805">
    <property type="entry name" value="ASPARTATE CARBAMOYLTRANSFERASE REGULATORY CHAIN"/>
    <property type="match status" value="1"/>
</dbReference>
<dbReference type="AlphaFoldDB" id="A0A9J6ZLX2"/>
<comment type="similarity">
    <text evidence="4">Belongs to the PyrI family.</text>
</comment>
<evidence type="ECO:0000256" key="4">
    <source>
        <dbReference type="HAMAP-Rule" id="MF_00002"/>
    </source>
</evidence>
<keyword evidence="7" id="KW-0808">Transferase</keyword>
<comment type="subunit">
    <text evidence="4">Contains catalytic and regulatory chains.</text>
</comment>
<dbReference type="Proteomes" id="UP001056426">
    <property type="component" value="Chromosome"/>
</dbReference>